<dbReference type="Pfam" id="PF00083">
    <property type="entry name" value="Sugar_tr"/>
    <property type="match status" value="1"/>
</dbReference>
<feature type="transmembrane region" description="Helical" evidence="7">
    <location>
        <begin position="391"/>
        <end position="415"/>
    </location>
</feature>
<keyword evidence="9" id="KW-0762">Sugar transport</keyword>
<organism evidence="9 10">
    <name type="scientific">Fusarium tricinctum</name>
    <dbReference type="NCBI Taxonomy" id="61284"/>
    <lineage>
        <taxon>Eukaryota</taxon>
        <taxon>Fungi</taxon>
        <taxon>Dikarya</taxon>
        <taxon>Ascomycota</taxon>
        <taxon>Pezizomycotina</taxon>
        <taxon>Sordariomycetes</taxon>
        <taxon>Hypocreomycetidae</taxon>
        <taxon>Hypocreales</taxon>
        <taxon>Nectriaceae</taxon>
        <taxon>Fusarium</taxon>
        <taxon>Fusarium tricinctum species complex</taxon>
    </lineage>
</organism>
<dbReference type="InterPro" id="IPR050360">
    <property type="entry name" value="MFS_Sugar_Transporters"/>
</dbReference>
<evidence type="ECO:0000256" key="4">
    <source>
        <dbReference type="ARBA" id="ARBA00022692"/>
    </source>
</evidence>
<feature type="transmembrane region" description="Helical" evidence="7">
    <location>
        <begin position="456"/>
        <end position="475"/>
    </location>
</feature>
<feature type="transmembrane region" description="Helical" evidence="7">
    <location>
        <begin position="328"/>
        <end position="349"/>
    </location>
</feature>
<sequence length="521" mass="57403">MKSDKQNASNLRVVGAELAAVLPDDPKPWYRQGHLLKLNFCILSLSLLSSANGFDGSLMNGLLALSQWNDFMNQPTGAWLGFINVVYWIAVGIGAPIAGWAATRFGRKPTLHWALIFVVISSALQAAAQNVAMFIVGRFVLGFATAIYGNAAPMLIAEIAYPTHRSVASALYTCGFYIGSIISAWAVFGTRDYGSSMAWRLPCILQMLCPLAAMPGLLLCSESPRWLISVDRTEEARAILIKIHAGGNVTSRLVQYEFAEIQSTIAAESASHDTASYAEMLSTRSNRWRTFITVTLGFFAQWTGNGVVSYYLALVLDTVGITSVKDQTLISGCLQIWNFLFSVAASLLIDRLGRRMLYISSFFIMFIGFAIITGLSGSFASTGASGTGLAVIPFLFIYFAGYDISLTPLLLAYPVEIWPYRLRGRGLSLVWISTVLAIIFNVFVNPIALAAIGWKYYFVFMVIILAYGAVSFIFYPETRGHTLEQMAVVFGDQEDIHTDKQIYNRKSSVGEYKAEREELEK</sequence>
<dbReference type="GO" id="GO:0005351">
    <property type="term" value="F:carbohydrate:proton symporter activity"/>
    <property type="evidence" value="ECO:0007669"/>
    <property type="project" value="TreeGrafter"/>
</dbReference>
<dbReference type="SUPFAM" id="SSF103473">
    <property type="entry name" value="MFS general substrate transporter"/>
    <property type="match status" value="1"/>
</dbReference>
<dbReference type="PANTHER" id="PTHR48022">
    <property type="entry name" value="PLASTIDIC GLUCOSE TRANSPORTER 4"/>
    <property type="match status" value="1"/>
</dbReference>
<dbReference type="InterPro" id="IPR005829">
    <property type="entry name" value="Sugar_transporter_CS"/>
</dbReference>
<keyword evidence="4 7" id="KW-0812">Transmembrane</keyword>
<dbReference type="EMBL" id="JAGPXF010000002">
    <property type="protein sequence ID" value="KAH7256030.1"/>
    <property type="molecule type" value="Genomic_DNA"/>
</dbReference>
<feature type="transmembrane region" description="Helical" evidence="7">
    <location>
        <begin position="427"/>
        <end position="450"/>
    </location>
</feature>
<name>A0A8K0S1R8_9HYPO</name>
<dbReference type="InterPro" id="IPR036259">
    <property type="entry name" value="MFS_trans_sf"/>
</dbReference>
<feature type="transmembrane region" description="Helical" evidence="7">
    <location>
        <begin position="134"/>
        <end position="157"/>
    </location>
</feature>
<dbReference type="Gene3D" id="1.20.1250.20">
    <property type="entry name" value="MFS general substrate transporter like domains"/>
    <property type="match status" value="1"/>
</dbReference>
<comment type="caution">
    <text evidence="9">The sequence shown here is derived from an EMBL/GenBank/DDBJ whole genome shotgun (WGS) entry which is preliminary data.</text>
</comment>
<comment type="subcellular location">
    <subcellularLocation>
        <location evidence="1">Membrane</location>
        <topology evidence="1">Multi-pass membrane protein</topology>
    </subcellularLocation>
</comment>
<feature type="transmembrane region" description="Helical" evidence="7">
    <location>
        <begin position="356"/>
        <end position="379"/>
    </location>
</feature>
<feature type="transmembrane region" description="Helical" evidence="7">
    <location>
        <begin position="290"/>
        <end position="316"/>
    </location>
</feature>
<evidence type="ECO:0000256" key="7">
    <source>
        <dbReference type="SAM" id="Phobius"/>
    </source>
</evidence>
<protein>
    <submittedName>
        <fullName evidence="9">Sugar transporter</fullName>
    </submittedName>
</protein>
<keyword evidence="3" id="KW-0813">Transport</keyword>
<dbReference type="FunFam" id="1.20.1250.20:FF:000134">
    <property type="entry name" value="MFS sugar transporter protein"/>
    <property type="match status" value="1"/>
</dbReference>
<dbReference type="Proteomes" id="UP000813427">
    <property type="component" value="Unassembled WGS sequence"/>
</dbReference>
<comment type="similarity">
    <text evidence="2">Belongs to the major facilitator superfamily. Sugar transporter (TC 2.A.1.1) family.</text>
</comment>
<evidence type="ECO:0000256" key="5">
    <source>
        <dbReference type="ARBA" id="ARBA00022989"/>
    </source>
</evidence>
<evidence type="ECO:0000313" key="9">
    <source>
        <dbReference type="EMBL" id="KAH7256030.1"/>
    </source>
</evidence>
<feature type="transmembrane region" description="Helical" evidence="7">
    <location>
        <begin position="78"/>
        <end position="98"/>
    </location>
</feature>
<proteinExistence type="inferred from homology"/>
<keyword evidence="6 7" id="KW-0472">Membrane</keyword>
<accession>A0A8K0S1R8</accession>
<dbReference type="PANTHER" id="PTHR48022:SF3">
    <property type="entry name" value="HEXOSE TRANSPORTER PROTEIN (AFU_ORTHOLOGUE AFUA_8G04480)-RELATED"/>
    <property type="match status" value="1"/>
</dbReference>
<dbReference type="OrthoDB" id="6133115at2759"/>
<dbReference type="InterPro" id="IPR005828">
    <property type="entry name" value="MFS_sugar_transport-like"/>
</dbReference>
<evidence type="ECO:0000313" key="10">
    <source>
        <dbReference type="Proteomes" id="UP000813427"/>
    </source>
</evidence>
<feature type="transmembrane region" description="Helical" evidence="7">
    <location>
        <begin position="169"/>
        <end position="187"/>
    </location>
</feature>
<dbReference type="InterPro" id="IPR003663">
    <property type="entry name" value="Sugar/inositol_transpt"/>
</dbReference>
<evidence type="ECO:0000259" key="8">
    <source>
        <dbReference type="PROSITE" id="PS50850"/>
    </source>
</evidence>
<keyword evidence="10" id="KW-1185">Reference proteome</keyword>
<dbReference type="PROSITE" id="PS00216">
    <property type="entry name" value="SUGAR_TRANSPORT_1"/>
    <property type="match status" value="1"/>
</dbReference>
<dbReference type="AlphaFoldDB" id="A0A8K0S1R8"/>
<dbReference type="PROSITE" id="PS50850">
    <property type="entry name" value="MFS"/>
    <property type="match status" value="1"/>
</dbReference>
<feature type="transmembrane region" description="Helical" evidence="7">
    <location>
        <begin position="110"/>
        <end position="128"/>
    </location>
</feature>
<dbReference type="PRINTS" id="PR00171">
    <property type="entry name" value="SUGRTRNSPORT"/>
</dbReference>
<keyword evidence="5 7" id="KW-1133">Transmembrane helix</keyword>
<dbReference type="GO" id="GO:0016020">
    <property type="term" value="C:membrane"/>
    <property type="evidence" value="ECO:0007669"/>
    <property type="project" value="UniProtKB-SubCell"/>
</dbReference>
<evidence type="ECO:0000256" key="1">
    <source>
        <dbReference type="ARBA" id="ARBA00004141"/>
    </source>
</evidence>
<gene>
    <name evidence="9" type="ORF">BKA59DRAFT_412364</name>
</gene>
<evidence type="ECO:0000256" key="2">
    <source>
        <dbReference type="ARBA" id="ARBA00010992"/>
    </source>
</evidence>
<reference evidence="9" key="1">
    <citation type="journal article" date="2021" name="Nat. Commun.">
        <title>Genetic determinants of endophytism in the Arabidopsis root mycobiome.</title>
        <authorList>
            <person name="Mesny F."/>
            <person name="Miyauchi S."/>
            <person name="Thiergart T."/>
            <person name="Pickel B."/>
            <person name="Atanasova L."/>
            <person name="Karlsson M."/>
            <person name="Huettel B."/>
            <person name="Barry K.W."/>
            <person name="Haridas S."/>
            <person name="Chen C."/>
            <person name="Bauer D."/>
            <person name="Andreopoulos W."/>
            <person name="Pangilinan J."/>
            <person name="LaButti K."/>
            <person name="Riley R."/>
            <person name="Lipzen A."/>
            <person name="Clum A."/>
            <person name="Drula E."/>
            <person name="Henrissat B."/>
            <person name="Kohler A."/>
            <person name="Grigoriev I.V."/>
            <person name="Martin F.M."/>
            <person name="Hacquard S."/>
        </authorList>
    </citation>
    <scope>NUCLEOTIDE SEQUENCE</scope>
    <source>
        <strain evidence="9">MPI-SDFR-AT-0068</strain>
    </source>
</reference>
<evidence type="ECO:0000256" key="6">
    <source>
        <dbReference type="ARBA" id="ARBA00023136"/>
    </source>
</evidence>
<evidence type="ECO:0000256" key="3">
    <source>
        <dbReference type="ARBA" id="ARBA00022448"/>
    </source>
</evidence>
<feature type="domain" description="Major facilitator superfamily (MFS) profile" evidence="8">
    <location>
        <begin position="41"/>
        <end position="479"/>
    </location>
</feature>
<dbReference type="InterPro" id="IPR020846">
    <property type="entry name" value="MFS_dom"/>
</dbReference>